<evidence type="ECO:0000313" key="1">
    <source>
        <dbReference type="EMBL" id="KAJ0169750.1"/>
    </source>
</evidence>
<gene>
    <name evidence="1" type="ORF">K1T71_014356</name>
</gene>
<reference evidence="1 2" key="1">
    <citation type="journal article" date="2021" name="Front. Genet.">
        <title>Chromosome-Level Genome Assembly Reveals Significant Gene Expansion in the Toll and IMD Signaling Pathways of Dendrolimus kikuchii.</title>
        <authorList>
            <person name="Zhou J."/>
            <person name="Wu P."/>
            <person name="Xiong Z."/>
            <person name="Liu N."/>
            <person name="Zhao N."/>
            <person name="Ji M."/>
            <person name="Qiu Y."/>
            <person name="Yang B."/>
        </authorList>
    </citation>
    <scope>NUCLEOTIDE SEQUENCE [LARGE SCALE GENOMIC DNA]</scope>
    <source>
        <strain evidence="1">Ann1</strain>
    </source>
</reference>
<proteinExistence type="predicted"/>
<sequence>MEQGTDTRRSTPSSERSGTPLPPLIIEPYNIKEREAEEERFYDELVRKMHVVYMRYYLEKQERTKALEKKYKEISEEQVEGANENNEIFDFYIFEPVGDNENDETVHKESVEGSENEEIFDEESVGDSNNEEIVDEEGGAVIKKEEVADLETEGESDNKEADDMESKEDKEESADTEDDGDDQEGTSTEFDIGGIMNIPVQAMIHRDPESDDEDTEDSEAAVEEGSAHEDTQDTGVIDEPMVAAHSPTEMKVKREDKLVAHSEDDKNIEIHDEDTLDDDAEADEEDREARIERHIQHTPGKEAAASKKSTLEPELEQMRTPRYSLRQSLLSVIQKERNQKRITHEDRRRERYDSFSSISDVAADDTVRETPELFLGQEISYASDIVNVSRRKRQAPSVIEGHKTKRLKTLAPFRTQLQNKSFFIGEQVVYSLCRCENHVCNYSKKK</sequence>
<dbReference type="EMBL" id="CM034415">
    <property type="protein sequence ID" value="KAJ0169750.1"/>
    <property type="molecule type" value="Genomic_DNA"/>
</dbReference>
<dbReference type="Proteomes" id="UP000824533">
    <property type="component" value="Linkage Group LG29"/>
</dbReference>
<organism evidence="1 2">
    <name type="scientific">Dendrolimus kikuchii</name>
    <dbReference type="NCBI Taxonomy" id="765133"/>
    <lineage>
        <taxon>Eukaryota</taxon>
        <taxon>Metazoa</taxon>
        <taxon>Ecdysozoa</taxon>
        <taxon>Arthropoda</taxon>
        <taxon>Hexapoda</taxon>
        <taxon>Insecta</taxon>
        <taxon>Pterygota</taxon>
        <taxon>Neoptera</taxon>
        <taxon>Endopterygota</taxon>
        <taxon>Lepidoptera</taxon>
        <taxon>Glossata</taxon>
        <taxon>Ditrysia</taxon>
        <taxon>Bombycoidea</taxon>
        <taxon>Lasiocampidae</taxon>
        <taxon>Dendrolimus</taxon>
    </lineage>
</organism>
<keyword evidence="2" id="KW-1185">Reference proteome</keyword>
<protein>
    <submittedName>
        <fullName evidence="1">Uncharacterized protein</fullName>
    </submittedName>
</protein>
<evidence type="ECO:0000313" key="2">
    <source>
        <dbReference type="Proteomes" id="UP000824533"/>
    </source>
</evidence>
<name>A0ACC1CE26_9NEOP</name>
<comment type="caution">
    <text evidence="1">The sequence shown here is derived from an EMBL/GenBank/DDBJ whole genome shotgun (WGS) entry which is preliminary data.</text>
</comment>
<accession>A0ACC1CE26</accession>